<evidence type="ECO:0000313" key="2">
    <source>
        <dbReference type="Proteomes" id="UP001234178"/>
    </source>
</evidence>
<accession>A0ABR0B7Y9</accession>
<organism evidence="1 2">
    <name type="scientific">Daphnia magna</name>
    <dbReference type="NCBI Taxonomy" id="35525"/>
    <lineage>
        <taxon>Eukaryota</taxon>
        <taxon>Metazoa</taxon>
        <taxon>Ecdysozoa</taxon>
        <taxon>Arthropoda</taxon>
        <taxon>Crustacea</taxon>
        <taxon>Branchiopoda</taxon>
        <taxon>Diplostraca</taxon>
        <taxon>Cladocera</taxon>
        <taxon>Anomopoda</taxon>
        <taxon>Daphniidae</taxon>
        <taxon>Daphnia</taxon>
    </lineage>
</organism>
<sequence length="119" mass="13448">MLEFAGIMVGEFASSIFNKQKWPWRAGIHQVSHSSVSLSSSRRLLHQGVAIRMANNHYLVDAALPSASSRCARPCWSGDGFRIVENLFREDAHPIHYRDIRECEPPLRSITHGYDGKIT</sequence>
<name>A0ABR0B7Y9_9CRUS</name>
<dbReference type="Proteomes" id="UP001234178">
    <property type="component" value="Unassembled WGS sequence"/>
</dbReference>
<protein>
    <submittedName>
        <fullName evidence="1">Uncharacterized protein</fullName>
    </submittedName>
</protein>
<dbReference type="EMBL" id="JAOYFB010000040">
    <property type="protein sequence ID" value="KAK4037789.1"/>
    <property type="molecule type" value="Genomic_DNA"/>
</dbReference>
<proteinExistence type="predicted"/>
<keyword evidence="2" id="KW-1185">Reference proteome</keyword>
<reference evidence="1 2" key="1">
    <citation type="journal article" date="2023" name="Nucleic Acids Res.">
        <title>The hologenome of Daphnia magna reveals possible DNA methylation and microbiome-mediated evolution of the host genome.</title>
        <authorList>
            <person name="Chaturvedi A."/>
            <person name="Li X."/>
            <person name="Dhandapani V."/>
            <person name="Marshall H."/>
            <person name="Kissane S."/>
            <person name="Cuenca-Cambronero M."/>
            <person name="Asole G."/>
            <person name="Calvet F."/>
            <person name="Ruiz-Romero M."/>
            <person name="Marangio P."/>
            <person name="Guigo R."/>
            <person name="Rago D."/>
            <person name="Mirbahai L."/>
            <person name="Eastwood N."/>
            <person name="Colbourne J.K."/>
            <person name="Zhou J."/>
            <person name="Mallon E."/>
            <person name="Orsini L."/>
        </authorList>
    </citation>
    <scope>NUCLEOTIDE SEQUENCE [LARGE SCALE GENOMIC DNA]</scope>
    <source>
        <strain evidence="1">LRV0_1</strain>
    </source>
</reference>
<gene>
    <name evidence="1" type="ORF">OUZ56_029818</name>
</gene>
<comment type="caution">
    <text evidence="1">The sequence shown here is derived from an EMBL/GenBank/DDBJ whole genome shotgun (WGS) entry which is preliminary data.</text>
</comment>
<evidence type="ECO:0000313" key="1">
    <source>
        <dbReference type="EMBL" id="KAK4037789.1"/>
    </source>
</evidence>